<keyword evidence="3" id="KW-1185">Reference proteome</keyword>
<dbReference type="Proteomes" id="UP000199361">
    <property type="component" value="Unassembled WGS sequence"/>
</dbReference>
<gene>
    <name evidence="2" type="ORF">SAMN05421811_101133</name>
</gene>
<accession>A0A1H9YQY5</accession>
<proteinExistence type="predicted"/>
<feature type="transmembrane region" description="Helical" evidence="1">
    <location>
        <begin position="90"/>
        <end position="108"/>
    </location>
</feature>
<dbReference type="AlphaFoldDB" id="A0A1H9YQY5"/>
<keyword evidence="1" id="KW-0812">Transmembrane</keyword>
<organism evidence="2 3">
    <name type="scientific">Nonomuraea wenchangensis</name>
    <dbReference type="NCBI Taxonomy" id="568860"/>
    <lineage>
        <taxon>Bacteria</taxon>
        <taxon>Bacillati</taxon>
        <taxon>Actinomycetota</taxon>
        <taxon>Actinomycetes</taxon>
        <taxon>Streptosporangiales</taxon>
        <taxon>Streptosporangiaceae</taxon>
        <taxon>Nonomuraea</taxon>
    </lineage>
</organism>
<feature type="transmembrane region" description="Helical" evidence="1">
    <location>
        <begin position="139"/>
        <end position="158"/>
    </location>
</feature>
<name>A0A1H9YQY5_9ACTN</name>
<sequence length="224" mass="22394">MVACDDGGAMSLAASAAAGSTGRPAAGPASGPAGFALRALRAAVFAAVSLLLGLVAHLLAGGPVAAGWLLPAWGVAFGPAYLLAGRERTLPVIVATLAVAQVALHLLFSSAHAVEAAVAGHPHAGHAGHAAQTGLVPDAGMLVMHAWAVLLAATWLARGEAALWAVLRRLAVRLFAVVVAVIVPAVRPLITAPVREPVAPRPVLLGHEMGRRGPPFGRAVTASA</sequence>
<feature type="transmembrane region" description="Helical" evidence="1">
    <location>
        <begin position="39"/>
        <end position="59"/>
    </location>
</feature>
<evidence type="ECO:0000313" key="2">
    <source>
        <dbReference type="EMBL" id="SES71526.1"/>
    </source>
</evidence>
<evidence type="ECO:0000313" key="3">
    <source>
        <dbReference type="Proteomes" id="UP000199361"/>
    </source>
</evidence>
<feature type="transmembrane region" description="Helical" evidence="1">
    <location>
        <begin position="170"/>
        <end position="190"/>
    </location>
</feature>
<reference evidence="2 3" key="1">
    <citation type="submission" date="2016-10" db="EMBL/GenBank/DDBJ databases">
        <authorList>
            <person name="de Groot N.N."/>
        </authorList>
    </citation>
    <scope>NUCLEOTIDE SEQUENCE [LARGE SCALE GENOMIC DNA]</scope>
    <source>
        <strain evidence="2 3">CGMCC 4.5598</strain>
    </source>
</reference>
<keyword evidence="1" id="KW-1133">Transmembrane helix</keyword>
<feature type="transmembrane region" description="Helical" evidence="1">
    <location>
        <begin position="65"/>
        <end position="83"/>
    </location>
</feature>
<protein>
    <submittedName>
        <fullName evidence="2">Uncharacterized protein</fullName>
    </submittedName>
</protein>
<keyword evidence="1" id="KW-0472">Membrane</keyword>
<evidence type="ECO:0000256" key="1">
    <source>
        <dbReference type="SAM" id="Phobius"/>
    </source>
</evidence>
<dbReference type="EMBL" id="FOHX01000001">
    <property type="protein sequence ID" value="SES71526.1"/>
    <property type="molecule type" value="Genomic_DNA"/>
</dbReference>
<dbReference type="STRING" id="568860.SAMN05421811_101133"/>